<dbReference type="InterPro" id="IPR036249">
    <property type="entry name" value="Thioredoxin-like_sf"/>
</dbReference>
<protein>
    <submittedName>
        <fullName evidence="3">Arsenate reductase (Glutaredoxin)</fullName>
    </submittedName>
</protein>
<organism evidence="3 4">
    <name type="scientific">Undibacterium rugosum</name>
    <dbReference type="NCBI Taxonomy" id="2762291"/>
    <lineage>
        <taxon>Bacteria</taxon>
        <taxon>Pseudomonadati</taxon>
        <taxon>Pseudomonadota</taxon>
        <taxon>Betaproteobacteria</taxon>
        <taxon>Burkholderiales</taxon>
        <taxon>Oxalobacteraceae</taxon>
        <taxon>Undibacterium</taxon>
    </lineage>
</organism>
<comment type="similarity">
    <text evidence="1 2">Belongs to the ArsC family.</text>
</comment>
<dbReference type="PANTHER" id="PTHR30041:SF4">
    <property type="entry name" value="ARSENATE REDUCTASE"/>
    <property type="match status" value="1"/>
</dbReference>
<dbReference type="Gene3D" id="3.40.30.10">
    <property type="entry name" value="Glutaredoxin"/>
    <property type="match status" value="1"/>
</dbReference>
<gene>
    <name evidence="3" type="ORF">H8K47_16390</name>
</gene>
<name>A0A923IB98_9BURK</name>
<dbReference type="RefSeq" id="WP_186882467.1">
    <property type="nucleotide sequence ID" value="NZ_JACOGG010000025.1"/>
</dbReference>
<dbReference type="PANTHER" id="PTHR30041">
    <property type="entry name" value="ARSENATE REDUCTASE"/>
    <property type="match status" value="1"/>
</dbReference>
<evidence type="ECO:0000256" key="2">
    <source>
        <dbReference type="PROSITE-ProRule" id="PRU01282"/>
    </source>
</evidence>
<dbReference type="EMBL" id="JACOGG010000025">
    <property type="protein sequence ID" value="MBC3936943.1"/>
    <property type="molecule type" value="Genomic_DNA"/>
</dbReference>
<evidence type="ECO:0000313" key="3">
    <source>
        <dbReference type="EMBL" id="MBC3936943.1"/>
    </source>
</evidence>
<dbReference type="SUPFAM" id="SSF52833">
    <property type="entry name" value="Thioredoxin-like"/>
    <property type="match status" value="1"/>
</dbReference>
<dbReference type="PROSITE" id="PS51353">
    <property type="entry name" value="ARSC"/>
    <property type="match status" value="1"/>
</dbReference>
<reference evidence="3" key="1">
    <citation type="submission" date="2020-08" db="EMBL/GenBank/DDBJ databases">
        <title>Novel species isolated from subtropical streams in China.</title>
        <authorList>
            <person name="Lu H."/>
        </authorList>
    </citation>
    <scope>NUCLEOTIDE SEQUENCE</scope>
    <source>
        <strain evidence="3">CY7W</strain>
    </source>
</reference>
<dbReference type="Pfam" id="PF03960">
    <property type="entry name" value="ArsC"/>
    <property type="match status" value="1"/>
</dbReference>
<sequence>MIQLYHNPRCSKSRETLALLEQISTQQGLTLTVIDYQKTPLTLEQLQSLLSQLGGEVQAMLRANEEEYRIAHLADADNLRALQAIVATPKLLQRPIVSYQGQAVIARPPELVLGLFQKVNL</sequence>
<accession>A0A923IB98</accession>
<comment type="caution">
    <text evidence="3">The sequence shown here is derived from an EMBL/GenBank/DDBJ whole genome shotgun (WGS) entry which is preliminary data.</text>
</comment>
<dbReference type="AlphaFoldDB" id="A0A923IB98"/>
<proteinExistence type="inferred from homology"/>
<dbReference type="Proteomes" id="UP000612361">
    <property type="component" value="Unassembled WGS sequence"/>
</dbReference>
<dbReference type="InterPro" id="IPR006660">
    <property type="entry name" value="Arsenate_reductase-like"/>
</dbReference>
<evidence type="ECO:0000256" key="1">
    <source>
        <dbReference type="ARBA" id="ARBA00007198"/>
    </source>
</evidence>
<evidence type="ECO:0000313" key="4">
    <source>
        <dbReference type="Proteomes" id="UP000612361"/>
    </source>
</evidence>
<keyword evidence="4" id="KW-1185">Reference proteome</keyword>